<dbReference type="GO" id="GO:0016878">
    <property type="term" value="F:acid-thiol ligase activity"/>
    <property type="evidence" value="ECO:0007669"/>
    <property type="project" value="UniProtKB-ARBA"/>
</dbReference>
<dbReference type="InterPro" id="IPR025110">
    <property type="entry name" value="AMP-bd_C"/>
</dbReference>
<comment type="similarity">
    <text evidence="1">Belongs to the ATP-dependent AMP-binding enzyme family.</text>
</comment>
<dbReference type="Pfam" id="PF13193">
    <property type="entry name" value="AMP-binding_C"/>
    <property type="match status" value="1"/>
</dbReference>
<feature type="domain" description="AMP-dependent synthetase/ligase" evidence="3">
    <location>
        <begin position="25"/>
        <end position="390"/>
    </location>
</feature>
<dbReference type="PANTHER" id="PTHR43767:SF1">
    <property type="entry name" value="NONRIBOSOMAL PEPTIDE SYNTHASE PES1 (EUROFUNG)-RELATED"/>
    <property type="match status" value="1"/>
</dbReference>
<keyword evidence="2" id="KW-0436">Ligase</keyword>
<sequence>MTASEKDLNSLVASARRNRLADLLWRSAARTPNKTALIYKGIRHSFSELDTVVNRVANAFAARGISRGDHVAMVSHNNHAFVVTRFALARLGAVMVPINFMLNASEIAFILDNAEAKAVVVEDALVATVDAAIAEAKMTMRLKCVIEESGATVPKDWEPISILMRHDDTSAPDVAIGDDEAVQLLYTSGTESRPKGALLSARSLYAHYASCIADGEMSASDIEVHSLPLYHCAQLDCFLTPDLYIGATSIILSAPDPANLLKTIEEEGVTKLFCPPTVWIAILRHPDFGRRNLSSLKKGYYGASIMPMEIIKEIHAKIPGIRLFNFYGQTEMSPVATILSPEDQMRKLGSAGRAALNVETRVVDDNDVPVAVGVIGEIVHRSPHATLGYWKNPEKTAEAFRNGWFHSGDLGVFDEEGYLTVVDRKKDMIKTGGENVASREVEEVIFQHASVAEVAVFGVPHPRWIEAVMAVVVLRSGAELSVDTLMTHCRDRLAGYKAPKHIAIINQLPKNASGKILKRELRDRYAKINEESSANA</sequence>
<evidence type="ECO:0000259" key="3">
    <source>
        <dbReference type="Pfam" id="PF00501"/>
    </source>
</evidence>
<dbReference type="SUPFAM" id="SSF56801">
    <property type="entry name" value="Acetyl-CoA synthetase-like"/>
    <property type="match status" value="1"/>
</dbReference>
<dbReference type="InterPro" id="IPR050237">
    <property type="entry name" value="ATP-dep_AMP-bd_enzyme"/>
</dbReference>
<comment type="caution">
    <text evidence="5">The sequence shown here is derived from an EMBL/GenBank/DDBJ whole genome shotgun (WGS) entry which is preliminary data.</text>
</comment>
<evidence type="ECO:0000313" key="6">
    <source>
        <dbReference type="Proteomes" id="UP000244248"/>
    </source>
</evidence>
<dbReference type="OrthoDB" id="9803968at2"/>
<dbReference type="RefSeq" id="WP_107940494.1">
    <property type="nucleotide sequence ID" value="NZ_QANS01000004.1"/>
</dbReference>
<dbReference type="Pfam" id="PF00501">
    <property type="entry name" value="AMP-binding"/>
    <property type="match status" value="1"/>
</dbReference>
<protein>
    <submittedName>
        <fullName evidence="5">Acyl-CoA synthetase</fullName>
    </submittedName>
</protein>
<dbReference type="AlphaFoldDB" id="A0A2T5MED4"/>
<dbReference type="EMBL" id="QANS01000004">
    <property type="protein sequence ID" value="PTU30909.1"/>
    <property type="molecule type" value="Genomic_DNA"/>
</dbReference>
<dbReference type="InterPro" id="IPR020845">
    <property type="entry name" value="AMP-binding_CS"/>
</dbReference>
<dbReference type="InterPro" id="IPR000873">
    <property type="entry name" value="AMP-dep_synth/lig_dom"/>
</dbReference>
<organism evidence="5 6">
    <name type="scientific">Stenotrophobium rhamnosiphilum</name>
    <dbReference type="NCBI Taxonomy" id="2029166"/>
    <lineage>
        <taxon>Bacteria</taxon>
        <taxon>Pseudomonadati</taxon>
        <taxon>Pseudomonadota</taxon>
        <taxon>Gammaproteobacteria</taxon>
        <taxon>Nevskiales</taxon>
        <taxon>Nevskiaceae</taxon>
        <taxon>Stenotrophobium</taxon>
    </lineage>
</organism>
<dbReference type="NCBIfam" id="NF006182">
    <property type="entry name" value="PRK08316.1"/>
    <property type="match status" value="1"/>
</dbReference>
<dbReference type="NCBIfam" id="NF004837">
    <property type="entry name" value="PRK06187.1"/>
    <property type="match status" value="1"/>
</dbReference>
<dbReference type="Gene3D" id="3.40.50.12780">
    <property type="entry name" value="N-terminal domain of ligase-like"/>
    <property type="match status" value="1"/>
</dbReference>
<evidence type="ECO:0000313" key="5">
    <source>
        <dbReference type="EMBL" id="PTU30909.1"/>
    </source>
</evidence>
<evidence type="ECO:0000259" key="4">
    <source>
        <dbReference type="Pfam" id="PF13193"/>
    </source>
</evidence>
<name>A0A2T5MED4_9GAMM</name>
<keyword evidence="6" id="KW-1185">Reference proteome</keyword>
<dbReference type="InterPro" id="IPR042099">
    <property type="entry name" value="ANL_N_sf"/>
</dbReference>
<dbReference type="InterPro" id="IPR045851">
    <property type="entry name" value="AMP-bd_C_sf"/>
</dbReference>
<dbReference type="PROSITE" id="PS00455">
    <property type="entry name" value="AMP_BINDING"/>
    <property type="match status" value="1"/>
</dbReference>
<evidence type="ECO:0000256" key="1">
    <source>
        <dbReference type="ARBA" id="ARBA00006432"/>
    </source>
</evidence>
<dbReference type="PANTHER" id="PTHR43767">
    <property type="entry name" value="LONG-CHAIN-FATTY-ACID--COA LIGASE"/>
    <property type="match status" value="1"/>
</dbReference>
<feature type="domain" description="AMP-binding enzyme C-terminal" evidence="4">
    <location>
        <begin position="440"/>
        <end position="515"/>
    </location>
</feature>
<gene>
    <name evidence="5" type="ORF">CJD38_11395</name>
</gene>
<dbReference type="CDD" id="cd17631">
    <property type="entry name" value="FACL_FadD13-like"/>
    <property type="match status" value="1"/>
</dbReference>
<dbReference type="Gene3D" id="3.30.300.30">
    <property type="match status" value="1"/>
</dbReference>
<accession>A0A2T5MED4</accession>
<proteinExistence type="inferred from homology"/>
<dbReference type="Proteomes" id="UP000244248">
    <property type="component" value="Unassembled WGS sequence"/>
</dbReference>
<evidence type="ECO:0000256" key="2">
    <source>
        <dbReference type="ARBA" id="ARBA00022598"/>
    </source>
</evidence>
<dbReference type="FunFam" id="3.30.300.30:FF:000008">
    <property type="entry name" value="2,3-dihydroxybenzoate-AMP ligase"/>
    <property type="match status" value="1"/>
</dbReference>
<reference evidence="5 6" key="1">
    <citation type="submission" date="2018-04" db="EMBL/GenBank/DDBJ databases">
        <title>Novel species isolated from glacier.</title>
        <authorList>
            <person name="Liu Q."/>
            <person name="Xin Y.-H."/>
        </authorList>
    </citation>
    <scope>NUCLEOTIDE SEQUENCE [LARGE SCALE GENOMIC DNA]</scope>
    <source>
        <strain evidence="5 6">GT1R17</strain>
    </source>
</reference>